<reference evidence="1 2" key="1">
    <citation type="submission" date="2014-12" db="EMBL/GenBank/DDBJ databases">
        <title>Comparative genome analysis of Bacillus coagulans HM-08, Clostridium butyricum HM-68, Bacillus subtilis HM-66 and Bacillus licheniformis BL-09.</title>
        <authorList>
            <person name="Zhang H."/>
        </authorList>
    </citation>
    <scope>NUCLEOTIDE SEQUENCE [LARGE SCALE GENOMIC DNA]</scope>
    <source>
        <strain evidence="1 2">HM-66</strain>
    </source>
</reference>
<organism evidence="1 2">
    <name type="scientific">Bacillus subtilis</name>
    <dbReference type="NCBI Taxonomy" id="1423"/>
    <lineage>
        <taxon>Bacteria</taxon>
        <taxon>Bacillati</taxon>
        <taxon>Bacillota</taxon>
        <taxon>Bacilli</taxon>
        <taxon>Bacillales</taxon>
        <taxon>Bacillaceae</taxon>
        <taxon>Bacillus</taxon>
    </lineage>
</organism>
<accession>A0A0D1L339</accession>
<gene>
    <name evidence="1" type="ORF">SC09_Contig19orf01313</name>
</gene>
<proteinExistence type="predicted"/>
<evidence type="ECO:0000313" key="2">
    <source>
        <dbReference type="Proteomes" id="UP000032247"/>
    </source>
</evidence>
<protein>
    <submittedName>
        <fullName evidence="1">Uncharacterized protein</fullName>
    </submittedName>
</protein>
<sequence>MGKIIERHVSRIPEFAETFREADHQMTIFIEARLKKLS</sequence>
<name>A0A0D1L339_BACIU</name>
<comment type="caution">
    <text evidence="1">The sequence shown here is derived from an EMBL/GenBank/DDBJ whole genome shotgun (WGS) entry which is preliminary data.</text>
</comment>
<dbReference type="Proteomes" id="UP000032247">
    <property type="component" value="Unassembled WGS sequence"/>
</dbReference>
<evidence type="ECO:0000313" key="1">
    <source>
        <dbReference type="EMBL" id="KIU12757.1"/>
    </source>
</evidence>
<dbReference type="PATRIC" id="fig|1423.173.peg.1637"/>
<dbReference type="EMBL" id="JXBC01000002">
    <property type="protein sequence ID" value="KIU12757.1"/>
    <property type="molecule type" value="Genomic_DNA"/>
</dbReference>
<dbReference type="AlphaFoldDB" id="A0A0D1L339"/>